<dbReference type="SMART" id="SM00175">
    <property type="entry name" value="RAB"/>
    <property type="match status" value="1"/>
</dbReference>
<dbReference type="InterPro" id="IPR027417">
    <property type="entry name" value="P-loop_NTPase"/>
</dbReference>
<evidence type="ECO:0000256" key="5">
    <source>
        <dbReference type="ARBA" id="ARBA00022741"/>
    </source>
</evidence>
<sequence>MSFAVEVDASSSNNSSGSEDLDDQQEQQPTVTSTPVAENASRHPGHTAATAAGTHSSSSSSPIGELDLDTDEDDDDEEEQGHRQEEEEEEATGQRGDEEEEQRDDTESAADFKEAAAAVAAAAATGNDSDTSDEEEGGRGGGDDKEKTGATSGETSVEAESQEQEQKEEEQEQEDLNGEEEEERHEAEGAEDVEQFDSLDTLSSSVPSFYFASRSISVLLFFLSRMGSSSRREHLYKILVIGELGTGKTSIIRRYVHQFFSQHYRATIGVDFALKVLHWDQNTLIRLQLWDIAGQERFGNMTRVYYKEAVGCFIVFDVSRAATFEAVMKWKNDVDSKLQLPDGSPVPCVLLANKCDLQKEGLVSDGVKMDEFCKEKGFIGWFETSAKENIGVDEAAQFLVSKILANDIWSNLEPDSPDRIALEPSASGNKAPSKPCGELRSTNFLVVMEETFDSQKTIGSQDLSQLAELQQIPEPKRWGFLRPLEPLTCHPVDLTLDKHCIGRQDGSIQEYGYRGISRFEVSSDPDPSCRWQGISRRHCYIERVDDIVYLKPHVRQPHLKVTKCFVNGELVQEQCVLRNGAEISFGTSTLKMFVYFRFGGDFDLELPESLRSDYVVSKLMGEGTFGKVYLAVHIRDAKDRRALKVLRKTPSTNVDTLLQAKNEIALLKEISHPFIVELLDISFSERDWFLSMELMEGGELFDRIQNPKKFGLYDENVSRFLFFQVADAVRYLHSKKIVHRDLKPENILLKDKAILTIVKVADFGLSYLPRGESILMKSMCGTTGYMAPEIAIQDIRKVQLSYTNKVDVWSLGVILFTMNFFYNPFNDDTTGDVSLNAVMEGRIIQYSTFKSRSCKMLKRMINSMLQPVPETRFSIEEVFNDPWMNADATLQDRLKRLLTSNDRVVLSDCSNNNDAGEAAARKRVIPDTRMDLTSPTRKRVIPDTRMDLTSPTKRFCLSYPGSNSSL</sequence>
<dbReference type="EC" id="2.7.11.1" evidence="2"/>
<accession>A0A7R9GF44</accession>
<keyword evidence="7" id="KW-0067">ATP-binding</keyword>
<proteinExistence type="inferred from homology"/>
<keyword evidence="4" id="KW-0808">Transferase</keyword>
<keyword evidence="8" id="KW-0342">GTP-binding</keyword>
<feature type="compositionally biased region" description="Acidic residues" evidence="13">
    <location>
        <begin position="86"/>
        <end position="108"/>
    </location>
</feature>
<dbReference type="GO" id="GO:0007165">
    <property type="term" value="P:signal transduction"/>
    <property type="evidence" value="ECO:0007669"/>
    <property type="project" value="TreeGrafter"/>
</dbReference>
<dbReference type="PROSITE" id="PS51419">
    <property type="entry name" value="RAB"/>
    <property type="match status" value="1"/>
</dbReference>
<feature type="domain" description="Protein kinase" evidence="14">
    <location>
        <begin position="614"/>
        <end position="884"/>
    </location>
</feature>
<dbReference type="GO" id="GO:0003924">
    <property type="term" value="F:GTPase activity"/>
    <property type="evidence" value="ECO:0007669"/>
    <property type="project" value="InterPro"/>
</dbReference>
<dbReference type="PRINTS" id="PR00449">
    <property type="entry name" value="RASTRNSFRMNG"/>
</dbReference>
<evidence type="ECO:0000313" key="16">
    <source>
        <dbReference type="Proteomes" id="UP000678499"/>
    </source>
</evidence>
<feature type="compositionally biased region" description="Polar residues" evidence="13">
    <location>
        <begin position="26"/>
        <end position="36"/>
    </location>
</feature>
<dbReference type="SMART" id="SM00173">
    <property type="entry name" value="RAS"/>
    <property type="match status" value="1"/>
</dbReference>
<evidence type="ECO:0000256" key="7">
    <source>
        <dbReference type="ARBA" id="ARBA00022840"/>
    </source>
</evidence>
<dbReference type="NCBIfam" id="TIGR00231">
    <property type="entry name" value="small_GTP"/>
    <property type="match status" value="1"/>
</dbReference>
<dbReference type="Proteomes" id="UP000678499">
    <property type="component" value="Unassembled WGS sequence"/>
</dbReference>
<dbReference type="PANTHER" id="PTHR43895">
    <property type="entry name" value="CALCIUM/CALMODULIN-DEPENDENT PROTEIN KINASE KINASE-RELATED"/>
    <property type="match status" value="1"/>
</dbReference>
<dbReference type="InterPro" id="IPR000253">
    <property type="entry name" value="FHA_dom"/>
</dbReference>
<dbReference type="PROSITE" id="PS50011">
    <property type="entry name" value="PROTEIN_KINASE_DOM"/>
    <property type="match status" value="1"/>
</dbReference>
<dbReference type="PROSITE" id="PS51421">
    <property type="entry name" value="RAS"/>
    <property type="match status" value="1"/>
</dbReference>
<dbReference type="GO" id="GO:0005802">
    <property type="term" value="C:trans-Golgi network"/>
    <property type="evidence" value="ECO:0007669"/>
    <property type="project" value="InterPro"/>
</dbReference>
<dbReference type="Gene3D" id="3.40.50.300">
    <property type="entry name" value="P-loop containing nucleotide triphosphate hydrolases"/>
    <property type="match status" value="1"/>
</dbReference>
<dbReference type="PROSITE" id="PS00108">
    <property type="entry name" value="PROTEIN_KINASE_ST"/>
    <property type="match status" value="1"/>
</dbReference>
<dbReference type="InterPro" id="IPR001806">
    <property type="entry name" value="Small_GTPase"/>
</dbReference>
<evidence type="ECO:0000256" key="6">
    <source>
        <dbReference type="ARBA" id="ARBA00022777"/>
    </source>
</evidence>
<dbReference type="Pfam" id="PF00498">
    <property type="entry name" value="FHA"/>
    <property type="match status" value="1"/>
</dbReference>
<keyword evidence="10" id="KW-0636">Prenylation</keyword>
<dbReference type="InterPro" id="IPR000719">
    <property type="entry name" value="Prot_kinase_dom"/>
</dbReference>
<evidence type="ECO:0000313" key="15">
    <source>
        <dbReference type="EMBL" id="CAD7278323.1"/>
    </source>
</evidence>
<dbReference type="InterPro" id="IPR011009">
    <property type="entry name" value="Kinase-like_dom_sf"/>
</dbReference>
<keyword evidence="5" id="KW-0547">Nucleotide-binding</keyword>
<keyword evidence="9" id="KW-0449">Lipoprotein</keyword>
<dbReference type="CDD" id="cd04107">
    <property type="entry name" value="Rab32_Rab38"/>
    <property type="match status" value="1"/>
</dbReference>
<comment type="similarity">
    <text evidence="1">Belongs to the small GTPase superfamily. Rab family.</text>
</comment>
<dbReference type="FunFam" id="3.40.50.300:FF:000222">
    <property type="entry name" value="RAB32, member RAS oncogene family"/>
    <property type="match status" value="1"/>
</dbReference>
<dbReference type="SUPFAM" id="SSF52540">
    <property type="entry name" value="P-loop containing nucleoside triphosphate hydrolases"/>
    <property type="match status" value="1"/>
</dbReference>
<keyword evidence="6" id="KW-0418">Kinase</keyword>
<evidence type="ECO:0000256" key="11">
    <source>
        <dbReference type="ARBA" id="ARBA00047899"/>
    </source>
</evidence>
<dbReference type="InterPro" id="IPR008271">
    <property type="entry name" value="Ser/Thr_kinase_AS"/>
</dbReference>
<dbReference type="Gene3D" id="1.10.510.10">
    <property type="entry name" value="Transferase(Phosphotransferase) domain 1"/>
    <property type="match status" value="1"/>
</dbReference>
<feature type="compositionally biased region" description="Acidic residues" evidence="13">
    <location>
        <begin position="160"/>
        <end position="197"/>
    </location>
</feature>
<evidence type="ECO:0000256" key="4">
    <source>
        <dbReference type="ARBA" id="ARBA00022679"/>
    </source>
</evidence>
<dbReference type="EMBL" id="OA883231">
    <property type="protein sequence ID" value="CAD7278323.1"/>
    <property type="molecule type" value="Genomic_DNA"/>
</dbReference>
<evidence type="ECO:0000256" key="12">
    <source>
        <dbReference type="ARBA" id="ARBA00048679"/>
    </source>
</evidence>
<dbReference type="FunFam" id="1.10.510.10:FF:000571">
    <property type="entry name" value="Maternal embryonic leucine zipper kinase"/>
    <property type="match status" value="1"/>
</dbReference>
<comment type="catalytic activity">
    <reaction evidence="11">
        <text>L-threonyl-[protein] + ATP = O-phospho-L-threonyl-[protein] + ADP + H(+)</text>
        <dbReference type="Rhea" id="RHEA:46608"/>
        <dbReference type="Rhea" id="RHEA-COMP:11060"/>
        <dbReference type="Rhea" id="RHEA-COMP:11605"/>
        <dbReference type="ChEBI" id="CHEBI:15378"/>
        <dbReference type="ChEBI" id="CHEBI:30013"/>
        <dbReference type="ChEBI" id="CHEBI:30616"/>
        <dbReference type="ChEBI" id="CHEBI:61977"/>
        <dbReference type="ChEBI" id="CHEBI:456216"/>
        <dbReference type="EC" id="2.7.11.1"/>
    </reaction>
</comment>
<dbReference type="Pfam" id="PF00069">
    <property type="entry name" value="Pkinase"/>
    <property type="match status" value="1"/>
</dbReference>
<reference evidence="15" key="1">
    <citation type="submission" date="2020-11" db="EMBL/GenBank/DDBJ databases">
        <authorList>
            <person name="Tran Van P."/>
        </authorList>
    </citation>
    <scope>NUCLEOTIDE SEQUENCE</scope>
</reference>
<feature type="region of interest" description="Disordered" evidence="13">
    <location>
        <begin position="1"/>
        <end position="197"/>
    </location>
</feature>
<dbReference type="EMBL" id="CAJPEX010001194">
    <property type="protein sequence ID" value="CAG0918475.1"/>
    <property type="molecule type" value="Genomic_DNA"/>
</dbReference>
<keyword evidence="16" id="KW-1185">Reference proteome</keyword>
<dbReference type="SMART" id="SM00176">
    <property type="entry name" value="RAN"/>
    <property type="match status" value="1"/>
</dbReference>
<keyword evidence="3" id="KW-0723">Serine/threonine-protein kinase</keyword>
<dbReference type="InterPro" id="IPR030697">
    <property type="entry name" value="Rab29/Rab38/Rab32"/>
</dbReference>
<evidence type="ECO:0000256" key="3">
    <source>
        <dbReference type="ARBA" id="ARBA00022527"/>
    </source>
</evidence>
<dbReference type="SUPFAM" id="SSF49879">
    <property type="entry name" value="SMAD/FHA domain"/>
    <property type="match status" value="1"/>
</dbReference>
<evidence type="ECO:0000256" key="8">
    <source>
        <dbReference type="ARBA" id="ARBA00023134"/>
    </source>
</evidence>
<dbReference type="SUPFAM" id="SSF56112">
    <property type="entry name" value="Protein kinase-like (PK-like)"/>
    <property type="match status" value="1"/>
</dbReference>
<gene>
    <name evidence="15" type="ORF">NMOB1V02_LOCUS6031</name>
</gene>
<evidence type="ECO:0000256" key="2">
    <source>
        <dbReference type="ARBA" id="ARBA00012513"/>
    </source>
</evidence>
<dbReference type="GO" id="GO:0031982">
    <property type="term" value="C:vesicle"/>
    <property type="evidence" value="ECO:0007669"/>
    <property type="project" value="InterPro"/>
</dbReference>
<evidence type="ECO:0000256" key="10">
    <source>
        <dbReference type="ARBA" id="ARBA00023289"/>
    </source>
</evidence>
<dbReference type="InterPro" id="IPR005225">
    <property type="entry name" value="Small_GTP-bd"/>
</dbReference>
<dbReference type="SMART" id="SM00220">
    <property type="entry name" value="S_TKc"/>
    <property type="match status" value="1"/>
</dbReference>
<evidence type="ECO:0000259" key="14">
    <source>
        <dbReference type="PROSITE" id="PS50011"/>
    </source>
</evidence>
<dbReference type="GO" id="GO:0004674">
    <property type="term" value="F:protein serine/threonine kinase activity"/>
    <property type="evidence" value="ECO:0007669"/>
    <property type="project" value="UniProtKB-KW"/>
</dbReference>
<dbReference type="Gene3D" id="2.60.200.20">
    <property type="match status" value="1"/>
</dbReference>
<dbReference type="Pfam" id="PF00071">
    <property type="entry name" value="Ras"/>
    <property type="match status" value="1"/>
</dbReference>
<dbReference type="GO" id="GO:0005525">
    <property type="term" value="F:GTP binding"/>
    <property type="evidence" value="ECO:0007669"/>
    <property type="project" value="UniProtKB-KW"/>
</dbReference>
<protein>
    <recommendedName>
        <fullName evidence="2">non-specific serine/threonine protein kinase</fullName>
        <ecNumber evidence="2">2.7.11.1</ecNumber>
    </recommendedName>
</protein>
<dbReference type="SMART" id="SM00174">
    <property type="entry name" value="RHO"/>
    <property type="match status" value="1"/>
</dbReference>
<dbReference type="GO" id="GO:0016192">
    <property type="term" value="P:vesicle-mediated transport"/>
    <property type="evidence" value="ECO:0007669"/>
    <property type="project" value="InterPro"/>
</dbReference>
<feature type="compositionally biased region" description="Acidic residues" evidence="13">
    <location>
        <begin position="66"/>
        <end position="79"/>
    </location>
</feature>
<feature type="compositionally biased region" description="Basic and acidic residues" evidence="13">
    <location>
        <begin position="137"/>
        <end position="148"/>
    </location>
</feature>
<evidence type="ECO:0000256" key="9">
    <source>
        <dbReference type="ARBA" id="ARBA00023288"/>
    </source>
</evidence>
<dbReference type="CDD" id="cd00060">
    <property type="entry name" value="FHA"/>
    <property type="match status" value="1"/>
</dbReference>
<feature type="compositionally biased region" description="Low complexity" evidence="13">
    <location>
        <begin position="46"/>
        <end position="65"/>
    </location>
</feature>
<dbReference type="InterPro" id="IPR008984">
    <property type="entry name" value="SMAD_FHA_dom_sf"/>
</dbReference>
<evidence type="ECO:0000256" key="13">
    <source>
        <dbReference type="SAM" id="MobiDB-lite"/>
    </source>
</evidence>
<organism evidence="15">
    <name type="scientific">Notodromas monacha</name>
    <dbReference type="NCBI Taxonomy" id="399045"/>
    <lineage>
        <taxon>Eukaryota</taxon>
        <taxon>Metazoa</taxon>
        <taxon>Ecdysozoa</taxon>
        <taxon>Arthropoda</taxon>
        <taxon>Crustacea</taxon>
        <taxon>Oligostraca</taxon>
        <taxon>Ostracoda</taxon>
        <taxon>Podocopa</taxon>
        <taxon>Podocopida</taxon>
        <taxon>Cypridocopina</taxon>
        <taxon>Cypridoidea</taxon>
        <taxon>Cyprididae</taxon>
        <taxon>Notodromas</taxon>
    </lineage>
</organism>
<dbReference type="GO" id="GO:0005524">
    <property type="term" value="F:ATP binding"/>
    <property type="evidence" value="ECO:0007669"/>
    <property type="project" value="UniProtKB-KW"/>
</dbReference>
<evidence type="ECO:0000256" key="1">
    <source>
        <dbReference type="ARBA" id="ARBA00006270"/>
    </source>
</evidence>
<dbReference type="OrthoDB" id="245989at2759"/>
<dbReference type="AlphaFoldDB" id="A0A7R9GF44"/>
<name>A0A7R9GF44_9CRUS</name>
<dbReference type="PANTHER" id="PTHR43895:SF32">
    <property type="entry name" value="SERINE_THREONINE-PROTEIN KINASE CHK1"/>
    <property type="match status" value="1"/>
</dbReference>
<feature type="compositionally biased region" description="Low complexity" evidence="13">
    <location>
        <begin position="115"/>
        <end position="124"/>
    </location>
</feature>
<comment type="catalytic activity">
    <reaction evidence="12">
        <text>L-seryl-[protein] + ATP = O-phospho-L-seryl-[protein] + ADP + H(+)</text>
        <dbReference type="Rhea" id="RHEA:17989"/>
        <dbReference type="Rhea" id="RHEA-COMP:9863"/>
        <dbReference type="Rhea" id="RHEA-COMP:11604"/>
        <dbReference type="ChEBI" id="CHEBI:15378"/>
        <dbReference type="ChEBI" id="CHEBI:29999"/>
        <dbReference type="ChEBI" id="CHEBI:30616"/>
        <dbReference type="ChEBI" id="CHEBI:83421"/>
        <dbReference type="ChEBI" id="CHEBI:456216"/>
        <dbReference type="EC" id="2.7.11.1"/>
    </reaction>
</comment>